<protein>
    <submittedName>
        <fullName evidence="3">Uncharacterized protein LOC105365896</fullName>
    </submittedName>
</protein>
<accession>A0AAJ6YQQ4</accession>
<proteinExistence type="predicted"/>
<dbReference type="KEGG" id="csol:105365896"/>
<dbReference type="AlphaFoldDB" id="A0AAJ6YQQ4"/>
<name>A0AAJ6YQQ4_9HYME</name>
<evidence type="ECO:0000313" key="3">
    <source>
        <dbReference type="RefSeq" id="XP_011502473.1"/>
    </source>
</evidence>
<keyword evidence="2" id="KW-1185">Reference proteome</keyword>
<dbReference type="Proteomes" id="UP000695007">
    <property type="component" value="Unplaced"/>
</dbReference>
<evidence type="ECO:0000256" key="1">
    <source>
        <dbReference type="SAM" id="SignalP"/>
    </source>
</evidence>
<reference evidence="3" key="1">
    <citation type="submission" date="2025-08" db="UniProtKB">
        <authorList>
            <consortium name="RefSeq"/>
        </authorList>
    </citation>
    <scope>IDENTIFICATION</scope>
</reference>
<gene>
    <name evidence="3" type="primary">LOC105365896</name>
</gene>
<keyword evidence="1" id="KW-0732">Signal</keyword>
<feature type="signal peptide" evidence="1">
    <location>
        <begin position="1"/>
        <end position="20"/>
    </location>
</feature>
<feature type="chain" id="PRO_5042608468" evidence="1">
    <location>
        <begin position="21"/>
        <end position="220"/>
    </location>
</feature>
<sequence>MNTLLTISLICVTILTRANSKPNTDFRQVASDLLKRSNMLKDNVNDILTQLDNQQATLNQKTDTLNFEIPQNPKIIELESILKQYELKKGISTCIQLKDEKVNVVIQELKDLLRKKITEQLNIDKLTLNSISLTLQSISENIQGSNLDVEIKFCEDNMEKCRLTNEYSGEVDHSQKAIDFINTSSQTLIDAVLKTEVYPILSGKVTVEIYGPVMLCIKGL</sequence>
<dbReference type="RefSeq" id="XP_011502473.1">
    <property type="nucleotide sequence ID" value="XM_011504171.1"/>
</dbReference>
<dbReference type="GeneID" id="105365896"/>
<evidence type="ECO:0000313" key="2">
    <source>
        <dbReference type="Proteomes" id="UP000695007"/>
    </source>
</evidence>
<organism evidence="2 3">
    <name type="scientific">Ceratosolen solmsi marchali</name>
    <dbReference type="NCBI Taxonomy" id="326594"/>
    <lineage>
        <taxon>Eukaryota</taxon>
        <taxon>Metazoa</taxon>
        <taxon>Ecdysozoa</taxon>
        <taxon>Arthropoda</taxon>
        <taxon>Hexapoda</taxon>
        <taxon>Insecta</taxon>
        <taxon>Pterygota</taxon>
        <taxon>Neoptera</taxon>
        <taxon>Endopterygota</taxon>
        <taxon>Hymenoptera</taxon>
        <taxon>Apocrita</taxon>
        <taxon>Proctotrupomorpha</taxon>
        <taxon>Chalcidoidea</taxon>
        <taxon>Agaonidae</taxon>
        <taxon>Agaoninae</taxon>
        <taxon>Ceratosolen</taxon>
    </lineage>
</organism>